<sequence>MALKRRSREAEVDPFYDILFNILIAFVMLFMVALLAINPKAKKAGDIPAKAEFIITVSWEDNSPDDVDTWVQDPKGDLLWFRQRDVGLMHLDRDDRGAANNTVIVNGRTISNPIRQEIATLRGFMPGEYVVNAHYYDSRDGKPVEVSVSVVKVNPRADIVYYGTVQIPAKGDERTLVRFTLDGTGQVTDVNTLPKTIVERQGL</sequence>
<protein>
    <submittedName>
        <fullName evidence="2">Uncharacterized protein</fullName>
    </submittedName>
</protein>
<dbReference type="Proteomes" id="UP000237925">
    <property type="component" value="Chromosome"/>
</dbReference>
<dbReference type="AlphaFoldDB" id="A0A2R3Q7Z3"/>
<accession>A0A2R3Q7Z3</accession>
<organism evidence="2 3">
    <name type="scientific">Melaminivora suipulveris</name>
    <dbReference type="NCBI Taxonomy" id="2109913"/>
    <lineage>
        <taxon>Bacteria</taxon>
        <taxon>Pseudomonadati</taxon>
        <taxon>Pseudomonadota</taxon>
        <taxon>Betaproteobacteria</taxon>
        <taxon>Burkholderiales</taxon>
        <taxon>Comamonadaceae</taxon>
        <taxon>Melaminivora</taxon>
    </lineage>
</organism>
<evidence type="ECO:0000313" key="2">
    <source>
        <dbReference type="EMBL" id="AVO47912.1"/>
    </source>
</evidence>
<keyword evidence="1" id="KW-1133">Transmembrane helix</keyword>
<dbReference type="EMBL" id="CP027667">
    <property type="protein sequence ID" value="AVO47912.1"/>
    <property type="molecule type" value="Genomic_DNA"/>
</dbReference>
<gene>
    <name evidence="2" type="ORF">C6568_00550</name>
</gene>
<feature type="transmembrane region" description="Helical" evidence="1">
    <location>
        <begin position="18"/>
        <end position="37"/>
    </location>
</feature>
<keyword evidence="1" id="KW-0812">Transmembrane</keyword>
<reference evidence="2 3" key="1">
    <citation type="submission" date="2018-03" db="EMBL/GenBank/DDBJ databases">
        <title>Genome sequencing of Melaminivora sp.</title>
        <authorList>
            <person name="Kim S.-J."/>
            <person name="Heo J."/>
            <person name="Ahn J.-H."/>
            <person name="Kwon S.-W."/>
        </authorList>
    </citation>
    <scope>NUCLEOTIDE SEQUENCE [LARGE SCALE GENOMIC DNA]</scope>
    <source>
        <strain evidence="2 3">SC2-9</strain>
    </source>
</reference>
<evidence type="ECO:0000313" key="3">
    <source>
        <dbReference type="Proteomes" id="UP000237925"/>
    </source>
</evidence>
<dbReference type="OrthoDB" id="8419990at2"/>
<dbReference type="RefSeq" id="WP_106682395.1">
    <property type="nucleotide sequence ID" value="NZ_CP027667.1"/>
</dbReference>
<evidence type="ECO:0000256" key="1">
    <source>
        <dbReference type="SAM" id="Phobius"/>
    </source>
</evidence>
<keyword evidence="3" id="KW-1185">Reference proteome</keyword>
<dbReference type="KEGG" id="mela:C6568_00550"/>
<name>A0A2R3Q7Z3_9BURK</name>
<keyword evidence="1" id="KW-0472">Membrane</keyword>
<proteinExistence type="predicted"/>